<evidence type="ECO:0000256" key="1">
    <source>
        <dbReference type="SAM" id="MobiDB-lite"/>
    </source>
</evidence>
<dbReference type="Proteomes" id="UP000314294">
    <property type="component" value="Unassembled WGS sequence"/>
</dbReference>
<protein>
    <submittedName>
        <fullName evidence="2">Uncharacterized protein</fullName>
    </submittedName>
</protein>
<feature type="region of interest" description="Disordered" evidence="1">
    <location>
        <begin position="124"/>
        <end position="158"/>
    </location>
</feature>
<keyword evidence="3" id="KW-1185">Reference proteome</keyword>
<comment type="caution">
    <text evidence="2">The sequence shown here is derived from an EMBL/GenBank/DDBJ whole genome shotgun (WGS) entry which is preliminary data.</text>
</comment>
<feature type="region of interest" description="Disordered" evidence="1">
    <location>
        <begin position="59"/>
        <end position="99"/>
    </location>
</feature>
<sequence>MMVRRVEVAIHNRFPSVGMSAPFMTVKKHSPTVHTNKYTRTHPHHFSIIRSNTRLTFRSESRLKSDSTNGAAGGVRGRRPDVRVSSQSAASNDVGARRLRDFPVDGRGEVQMDGGGGGAGITWPGFITAGDGGSSSKRDEQRGEGRKLSSLCVWEAWD</sequence>
<dbReference type="EMBL" id="SRLO01000049">
    <property type="protein sequence ID" value="TNN81066.1"/>
    <property type="molecule type" value="Genomic_DNA"/>
</dbReference>
<name>A0A4Z2IT89_9TELE</name>
<dbReference type="AlphaFoldDB" id="A0A4Z2IT89"/>
<accession>A0A4Z2IT89</accession>
<feature type="compositionally biased region" description="Basic and acidic residues" evidence="1">
    <location>
        <begin position="136"/>
        <end position="147"/>
    </location>
</feature>
<evidence type="ECO:0000313" key="2">
    <source>
        <dbReference type="EMBL" id="TNN81066.1"/>
    </source>
</evidence>
<gene>
    <name evidence="2" type="ORF">EYF80_008722</name>
</gene>
<reference evidence="2 3" key="1">
    <citation type="submission" date="2019-03" db="EMBL/GenBank/DDBJ databases">
        <title>First draft genome of Liparis tanakae, snailfish: a comprehensive survey of snailfish specific genes.</title>
        <authorList>
            <person name="Kim W."/>
            <person name="Song I."/>
            <person name="Jeong J.-H."/>
            <person name="Kim D."/>
            <person name="Kim S."/>
            <person name="Ryu S."/>
            <person name="Song J.Y."/>
            <person name="Lee S.K."/>
        </authorList>
    </citation>
    <scope>NUCLEOTIDE SEQUENCE [LARGE SCALE GENOMIC DNA]</scope>
    <source>
        <tissue evidence="2">Muscle</tissue>
    </source>
</reference>
<evidence type="ECO:0000313" key="3">
    <source>
        <dbReference type="Proteomes" id="UP000314294"/>
    </source>
</evidence>
<organism evidence="2 3">
    <name type="scientific">Liparis tanakae</name>
    <name type="common">Tanaka's snailfish</name>
    <dbReference type="NCBI Taxonomy" id="230148"/>
    <lineage>
        <taxon>Eukaryota</taxon>
        <taxon>Metazoa</taxon>
        <taxon>Chordata</taxon>
        <taxon>Craniata</taxon>
        <taxon>Vertebrata</taxon>
        <taxon>Euteleostomi</taxon>
        <taxon>Actinopterygii</taxon>
        <taxon>Neopterygii</taxon>
        <taxon>Teleostei</taxon>
        <taxon>Neoteleostei</taxon>
        <taxon>Acanthomorphata</taxon>
        <taxon>Eupercaria</taxon>
        <taxon>Perciformes</taxon>
        <taxon>Cottioidei</taxon>
        <taxon>Cottales</taxon>
        <taxon>Liparidae</taxon>
        <taxon>Liparis</taxon>
    </lineage>
</organism>
<proteinExistence type="predicted"/>